<feature type="transmembrane region" description="Helical" evidence="6">
    <location>
        <begin position="28"/>
        <end position="47"/>
    </location>
</feature>
<organism evidence="8 9">
    <name type="scientific">Oceanibacterium hippocampi</name>
    <dbReference type="NCBI Taxonomy" id="745714"/>
    <lineage>
        <taxon>Bacteria</taxon>
        <taxon>Pseudomonadati</taxon>
        <taxon>Pseudomonadota</taxon>
        <taxon>Alphaproteobacteria</taxon>
        <taxon>Sneathiellales</taxon>
        <taxon>Sneathiellaceae</taxon>
        <taxon>Oceanibacterium</taxon>
    </lineage>
</organism>
<feature type="domain" description="Prepilin type IV endopeptidase peptidase" evidence="7">
    <location>
        <begin position="13"/>
        <end position="114"/>
    </location>
</feature>
<evidence type="ECO:0000256" key="4">
    <source>
        <dbReference type="ARBA" id="ARBA00022989"/>
    </source>
</evidence>
<evidence type="ECO:0000256" key="1">
    <source>
        <dbReference type="ARBA" id="ARBA00004651"/>
    </source>
</evidence>
<protein>
    <submittedName>
        <fullName evidence="8">Type IV leader peptidase family protein</fullName>
    </submittedName>
</protein>
<dbReference type="InParanoid" id="A0A1Y5SAT9"/>
<dbReference type="Gene3D" id="1.20.120.1220">
    <property type="match status" value="1"/>
</dbReference>
<evidence type="ECO:0000256" key="3">
    <source>
        <dbReference type="ARBA" id="ARBA00022692"/>
    </source>
</evidence>
<dbReference type="OrthoDB" id="5329005at2"/>
<evidence type="ECO:0000256" key="5">
    <source>
        <dbReference type="ARBA" id="ARBA00023136"/>
    </source>
</evidence>
<dbReference type="PANTHER" id="PTHR36506">
    <property type="entry name" value="PREFLAGELLIN PEPTIDASE"/>
    <property type="match status" value="1"/>
</dbReference>
<keyword evidence="3 6" id="KW-0812">Transmembrane</keyword>
<accession>A0A1Y5SAT9</accession>
<feature type="transmembrane region" description="Helical" evidence="6">
    <location>
        <begin position="5"/>
        <end position="22"/>
    </location>
</feature>
<dbReference type="RefSeq" id="WP_085882688.1">
    <property type="nucleotide sequence ID" value="NZ_FWFR01000001.1"/>
</dbReference>
<name>A0A1Y5SAT9_9PROT</name>
<dbReference type="PANTHER" id="PTHR36506:SF1">
    <property type="entry name" value="PREFLAGELLIN PEPTIDASE"/>
    <property type="match status" value="1"/>
</dbReference>
<dbReference type="EMBL" id="FWFR01000001">
    <property type="protein sequence ID" value="SLN36473.1"/>
    <property type="molecule type" value="Genomic_DNA"/>
</dbReference>
<dbReference type="Pfam" id="PF01478">
    <property type="entry name" value="Peptidase_A24"/>
    <property type="match status" value="1"/>
</dbReference>
<comment type="subcellular location">
    <subcellularLocation>
        <location evidence="1">Cell membrane</location>
        <topology evidence="1">Multi-pass membrane protein</topology>
    </subcellularLocation>
</comment>
<dbReference type="InterPro" id="IPR052218">
    <property type="entry name" value="Preflagellin_Peptidase"/>
</dbReference>
<keyword evidence="4 6" id="KW-1133">Transmembrane helix</keyword>
<dbReference type="InterPro" id="IPR000045">
    <property type="entry name" value="Prepilin_IV_endopep_pep"/>
</dbReference>
<evidence type="ECO:0000259" key="7">
    <source>
        <dbReference type="Pfam" id="PF01478"/>
    </source>
</evidence>
<evidence type="ECO:0000313" key="8">
    <source>
        <dbReference type="EMBL" id="SLN36473.1"/>
    </source>
</evidence>
<dbReference type="GO" id="GO:0005886">
    <property type="term" value="C:plasma membrane"/>
    <property type="evidence" value="ECO:0007669"/>
    <property type="project" value="UniProtKB-SubCell"/>
</dbReference>
<dbReference type="GO" id="GO:0004190">
    <property type="term" value="F:aspartic-type endopeptidase activity"/>
    <property type="evidence" value="ECO:0007669"/>
    <property type="project" value="InterPro"/>
</dbReference>
<keyword evidence="2" id="KW-1003">Cell membrane</keyword>
<proteinExistence type="predicted"/>
<keyword evidence="5 6" id="KW-0472">Membrane</keyword>
<feature type="transmembrane region" description="Helical" evidence="6">
    <location>
        <begin position="143"/>
        <end position="164"/>
    </location>
</feature>
<keyword evidence="9" id="KW-1185">Reference proteome</keyword>
<dbReference type="AlphaFoldDB" id="A0A1Y5SAT9"/>
<feature type="transmembrane region" description="Helical" evidence="6">
    <location>
        <begin position="101"/>
        <end position="122"/>
    </location>
</feature>
<reference evidence="8 9" key="1">
    <citation type="submission" date="2017-03" db="EMBL/GenBank/DDBJ databases">
        <authorList>
            <person name="Afonso C.L."/>
            <person name="Miller P.J."/>
            <person name="Scott M.A."/>
            <person name="Spackman E."/>
            <person name="Goraichik I."/>
            <person name="Dimitrov K.M."/>
            <person name="Suarez D.L."/>
            <person name="Swayne D.E."/>
        </authorList>
    </citation>
    <scope>NUCLEOTIDE SEQUENCE [LARGE SCALE GENOMIC DNA]</scope>
    <source>
        <strain evidence="8 9">CECT 7691</strain>
    </source>
</reference>
<evidence type="ECO:0000256" key="6">
    <source>
        <dbReference type="SAM" id="Phobius"/>
    </source>
</evidence>
<sequence length="173" mass="17946">MELAVYYLSLAGFCFLNIVAAIGDVRRFIIPNWISIALVALYPFYALTTPIPFSITPAFLAAGIAFGVGFALFALGLFGGGDVKMLTAVALWAGSSHLMDLLLVTVLAGGLVALVVVACHAGRRMRRSATAGSAPGLSGRQLFNHKIAVPYGVGIAIGGIALLAEMPLPGLLD</sequence>
<evidence type="ECO:0000256" key="2">
    <source>
        <dbReference type="ARBA" id="ARBA00022475"/>
    </source>
</evidence>
<gene>
    <name evidence="8" type="ORF">OCH7691_01476</name>
</gene>
<feature type="transmembrane region" description="Helical" evidence="6">
    <location>
        <begin position="59"/>
        <end position="81"/>
    </location>
</feature>
<evidence type="ECO:0000313" key="9">
    <source>
        <dbReference type="Proteomes" id="UP000193200"/>
    </source>
</evidence>
<dbReference type="Proteomes" id="UP000193200">
    <property type="component" value="Unassembled WGS sequence"/>
</dbReference>